<dbReference type="Proteomes" id="UP000031668">
    <property type="component" value="Unassembled WGS sequence"/>
</dbReference>
<dbReference type="OrthoDB" id="6674420at2759"/>
<organism evidence="2 3">
    <name type="scientific">Thelohanellus kitauei</name>
    <name type="common">Myxosporean</name>
    <dbReference type="NCBI Taxonomy" id="669202"/>
    <lineage>
        <taxon>Eukaryota</taxon>
        <taxon>Metazoa</taxon>
        <taxon>Cnidaria</taxon>
        <taxon>Myxozoa</taxon>
        <taxon>Myxosporea</taxon>
        <taxon>Bivalvulida</taxon>
        <taxon>Platysporina</taxon>
        <taxon>Myxobolidae</taxon>
        <taxon>Thelohanellus</taxon>
    </lineage>
</organism>
<dbReference type="SUPFAM" id="SSF49777">
    <property type="entry name" value="PEBP-like"/>
    <property type="match status" value="1"/>
</dbReference>
<feature type="signal peptide" evidence="1">
    <location>
        <begin position="1"/>
        <end position="26"/>
    </location>
</feature>
<keyword evidence="1" id="KW-0732">Signal</keyword>
<name>A0A0C2J0D3_THEKT</name>
<evidence type="ECO:0000313" key="2">
    <source>
        <dbReference type="EMBL" id="KII71254.1"/>
    </source>
</evidence>
<proteinExistence type="predicted"/>
<evidence type="ECO:0000313" key="3">
    <source>
        <dbReference type="Proteomes" id="UP000031668"/>
    </source>
</evidence>
<dbReference type="Gene3D" id="3.90.280.10">
    <property type="entry name" value="PEBP-like"/>
    <property type="match status" value="1"/>
</dbReference>
<gene>
    <name evidence="2" type="ORF">RF11_10371</name>
</gene>
<dbReference type="PANTHER" id="PTHR11362">
    <property type="entry name" value="PHOSPHATIDYLETHANOLAMINE-BINDING PROTEIN"/>
    <property type="match status" value="1"/>
</dbReference>
<dbReference type="AlphaFoldDB" id="A0A0C2J0D3"/>
<feature type="chain" id="PRO_5002150778" evidence="1">
    <location>
        <begin position="27"/>
        <end position="190"/>
    </location>
</feature>
<dbReference type="Pfam" id="PF01161">
    <property type="entry name" value="PBP"/>
    <property type="match status" value="1"/>
</dbReference>
<evidence type="ECO:0000256" key="1">
    <source>
        <dbReference type="SAM" id="SignalP"/>
    </source>
</evidence>
<dbReference type="InterPro" id="IPR035810">
    <property type="entry name" value="PEBP_euk"/>
</dbReference>
<keyword evidence="3" id="KW-1185">Reference proteome</keyword>
<sequence length="190" mass="22164">MSFTLSVCSIQILILLTLFFRQQSTSYDGYLDEWISLSDLPEIDIEYLGRKIDYNTYLKFDKTKFEPNVGFTAKPTKYYTLILTDLDAKSSDTNNRETYHWVVVNIKGNDLSTGNRWFDYRSPTPNPVLGWARYYFFVFEQKGLISLDEPIIISTNKEGRGSKNSLEFAKKYDLNRPVSMMMFLSVTKED</sequence>
<protein>
    <submittedName>
        <fullName evidence="2">Phosphatidylethanolamine-binding protein 1</fullName>
    </submittedName>
</protein>
<dbReference type="CDD" id="cd00866">
    <property type="entry name" value="PEBP_euk"/>
    <property type="match status" value="1"/>
</dbReference>
<dbReference type="InterPro" id="IPR036610">
    <property type="entry name" value="PEBP-like_sf"/>
</dbReference>
<dbReference type="PANTHER" id="PTHR11362:SF82">
    <property type="entry name" value="PHOSPHATIDYLETHANOLAMINE-BINDING PROTEIN 4"/>
    <property type="match status" value="1"/>
</dbReference>
<dbReference type="OMA" id="ERIFAWN"/>
<dbReference type="InterPro" id="IPR008914">
    <property type="entry name" value="PEBP"/>
</dbReference>
<dbReference type="EMBL" id="JWZT01001824">
    <property type="protein sequence ID" value="KII71254.1"/>
    <property type="molecule type" value="Genomic_DNA"/>
</dbReference>
<reference evidence="2 3" key="1">
    <citation type="journal article" date="2014" name="Genome Biol. Evol.">
        <title>The genome of the myxosporean Thelohanellus kitauei shows adaptations to nutrient acquisition within its fish host.</title>
        <authorList>
            <person name="Yang Y."/>
            <person name="Xiong J."/>
            <person name="Zhou Z."/>
            <person name="Huo F."/>
            <person name="Miao W."/>
            <person name="Ran C."/>
            <person name="Liu Y."/>
            <person name="Zhang J."/>
            <person name="Feng J."/>
            <person name="Wang M."/>
            <person name="Wang M."/>
            <person name="Wang L."/>
            <person name="Yao B."/>
        </authorList>
    </citation>
    <scope>NUCLEOTIDE SEQUENCE [LARGE SCALE GENOMIC DNA]</scope>
    <source>
        <strain evidence="2">Wuqing</strain>
    </source>
</reference>
<comment type="caution">
    <text evidence="2">The sequence shown here is derived from an EMBL/GenBank/DDBJ whole genome shotgun (WGS) entry which is preliminary data.</text>
</comment>
<accession>A0A0C2J0D3</accession>